<dbReference type="Proteomes" id="UP000326396">
    <property type="component" value="Linkage Group LG16"/>
</dbReference>
<feature type="region of interest" description="Disordered" evidence="1">
    <location>
        <begin position="69"/>
        <end position="112"/>
    </location>
</feature>
<dbReference type="InterPro" id="IPR008889">
    <property type="entry name" value="VQ"/>
</dbReference>
<dbReference type="InterPro" id="IPR039609">
    <property type="entry name" value="VQ_15/22"/>
</dbReference>
<evidence type="ECO:0000256" key="1">
    <source>
        <dbReference type="SAM" id="MobiDB-lite"/>
    </source>
</evidence>
<feature type="region of interest" description="Disordered" evidence="1">
    <location>
        <begin position="1"/>
        <end position="51"/>
    </location>
</feature>
<feature type="region of interest" description="Disordered" evidence="1">
    <location>
        <begin position="223"/>
        <end position="248"/>
    </location>
</feature>
<evidence type="ECO:0000313" key="4">
    <source>
        <dbReference type="Proteomes" id="UP000326396"/>
    </source>
</evidence>
<dbReference type="PANTHER" id="PTHR33179:SF4">
    <property type="entry name" value="VQ MOTIF-CONTAINING PROTEIN"/>
    <property type="match status" value="1"/>
</dbReference>
<feature type="domain" description="VQ" evidence="2">
    <location>
        <begin position="109"/>
        <end position="131"/>
    </location>
</feature>
<proteinExistence type="predicted"/>
<feature type="compositionally biased region" description="Basic residues" evidence="1">
    <location>
        <begin position="99"/>
        <end position="108"/>
    </location>
</feature>
<dbReference type="Pfam" id="PF05678">
    <property type="entry name" value="VQ"/>
    <property type="match status" value="1"/>
</dbReference>
<sequence length="248" mass="26822">MDSGDNGILQASSRGDGGGGVAGAGGDVNPSNFFESSSFSQPLNQNPNPNSVFNFDSIWSRNPNSDPIYNLDPYLNPNPVDDPANPDSGPKKFGVTTKTPKKRTRASRRAPTTVLTTDTTNFRQMVQEFTGGITPFAGSSSSQAFSRRSDQIPSETHGFVKQALNLSNFQNQMFPFQGNVTGRENHRLELQNVFPGSSLTSLKRWRGQDEKTVNIEGVNANSQNGVVSSRSNGIGDPLVGNQDSWSFD</sequence>
<gene>
    <name evidence="3" type="ORF">E3N88_15217</name>
</gene>
<accession>A0A5N6NW72</accession>
<comment type="caution">
    <text evidence="3">The sequence shown here is derived from an EMBL/GenBank/DDBJ whole genome shotgun (WGS) entry which is preliminary data.</text>
</comment>
<dbReference type="AlphaFoldDB" id="A0A5N6NW72"/>
<evidence type="ECO:0000313" key="3">
    <source>
        <dbReference type="EMBL" id="KAD5507514.1"/>
    </source>
</evidence>
<dbReference type="OrthoDB" id="780193at2759"/>
<feature type="compositionally biased region" description="Gly residues" evidence="1">
    <location>
        <begin position="15"/>
        <end position="26"/>
    </location>
</feature>
<organism evidence="3 4">
    <name type="scientific">Mikania micrantha</name>
    <name type="common">bitter vine</name>
    <dbReference type="NCBI Taxonomy" id="192012"/>
    <lineage>
        <taxon>Eukaryota</taxon>
        <taxon>Viridiplantae</taxon>
        <taxon>Streptophyta</taxon>
        <taxon>Embryophyta</taxon>
        <taxon>Tracheophyta</taxon>
        <taxon>Spermatophyta</taxon>
        <taxon>Magnoliopsida</taxon>
        <taxon>eudicotyledons</taxon>
        <taxon>Gunneridae</taxon>
        <taxon>Pentapetalae</taxon>
        <taxon>asterids</taxon>
        <taxon>campanulids</taxon>
        <taxon>Asterales</taxon>
        <taxon>Asteraceae</taxon>
        <taxon>Asteroideae</taxon>
        <taxon>Heliantheae alliance</taxon>
        <taxon>Eupatorieae</taxon>
        <taxon>Mikania</taxon>
    </lineage>
</organism>
<feature type="compositionally biased region" description="Low complexity" evidence="1">
    <location>
        <begin position="77"/>
        <end position="87"/>
    </location>
</feature>
<name>A0A5N6NW72_9ASTR</name>
<protein>
    <recommendedName>
        <fullName evidence="2">VQ domain-containing protein</fullName>
    </recommendedName>
</protein>
<evidence type="ECO:0000259" key="2">
    <source>
        <dbReference type="Pfam" id="PF05678"/>
    </source>
</evidence>
<dbReference type="EMBL" id="SZYD01000008">
    <property type="protein sequence ID" value="KAD5507514.1"/>
    <property type="molecule type" value="Genomic_DNA"/>
</dbReference>
<dbReference type="PANTHER" id="PTHR33179">
    <property type="entry name" value="VQ MOTIF-CONTAINING PROTEIN"/>
    <property type="match status" value="1"/>
</dbReference>
<reference evidence="3 4" key="1">
    <citation type="submission" date="2019-05" db="EMBL/GenBank/DDBJ databases">
        <title>Mikania micrantha, genome provides insights into the molecular mechanism of rapid growth.</title>
        <authorList>
            <person name="Liu B."/>
        </authorList>
    </citation>
    <scope>NUCLEOTIDE SEQUENCE [LARGE SCALE GENOMIC DNA]</scope>
    <source>
        <strain evidence="3">NLD-2019</strain>
        <tissue evidence="3">Leaf</tissue>
    </source>
</reference>
<feature type="compositionally biased region" description="Low complexity" evidence="1">
    <location>
        <begin position="27"/>
        <end position="51"/>
    </location>
</feature>
<keyword evidence="4" id="KW-1185">Reference proteome</keyword>
<feature type="compositionally biased region" description="Polar residues" evidence="1">
    <location>
        <begin position="223"/>
        <end position="232"/>
    </location>
</feature>